<dbReference type="AlphaFoldDB" id="A0AAN9ANW9"/>
<dbReference type="EMBL" id="JBAMIC010000024">
    <property type="protein sequence ID" value="KAK7090372.1"/>
    <property type="molecule type" value="Genomic_DNA"/>
</dbReference>
<organism evidence="3 4">
    <name type="scientific">Littorina saxatilis</name>
    <dbReference type="NCBI Taxonomy" id="31220"/>
    <lineage>
        <taxon>Eukaryota</taxon>
        <taxon>Metazoa</taxon>
        <taxon>Spiralia</taxon>
        <taxon>Lophotrochozoa</taxon>
        <taxon>Mollusca</taxon>
        <taxon>Gastropoda</taxon>
        <taxon>Caenogastropoda</taxon>
        <taxon>Littorinimorpha</taxon>
        <taxon>Littorinoidea</taxon>
        <taxon>Littorinidae</taxon>
        <taxon>Littorina</taxon>
    </lineage>
</organism>
<dbReference type="InterPro" id="IPR007074">
    <property type="entry name" value="LicD/FKTN/FKRP_NTP_transf"/>
</dbReference>
<dbReference type="Pfam" id="PF04991">
    <property type="entry name" value="LicD"/>
    <property type="match status" value="1"/>
</dbReference>
<keyword evidence="1" id="KW-0472">Membrane</keyword>
<keyword evidence="1" id="KW-0812">Transmembrane</keyword>
<keyword evidence="1" id="KW-1133">Transmembrane helix</keyword>
<protein>
    <recommendedName>
        <fullName evidence="2">LicD/FKTN/FKRP nucleotidyltransferase domain-containing protein</fullName>
    </recommendedName>
</protein>
<sequence>MLLRCKATSGRCLPHLGKVLLCVCLLTGLNMFGYHYLHDLTRKATALITKNVSLLNALTPWSGSMASPPMLHCEDIPFSSLETNFRPFKPLLVGQNLCSLLETTDVFVDALRKANVSFFMYGGTLLGSWRHHGFVPWDDDVDFAVPIDKQQKVYQRLMDLKPRFILDVAQEKRWKLYRAGSASIPRVSWQYPFLDINFYHQNATHIWDHDLKNYHMYVYPRSWVFPLSARPFQGRWMPAPRETEKTLTLTYDLEKCDTGVYNHRLEANSDLARRTLPCDRLRGVLPFVKRAVTAERCNESFVQGDRVLGHYFFENSQCTLE</sequence>
<evidence type="ECO:0000259" key="2">
    <source>
        <dbReference type="Pfam" id="PF04991"/>
    </source>
</evidence>
<evidence type="ECO:0000256" key="1">
    <source>
        <dbReference type="SAM" id="Phobius"/>
    </source>
</evidence>
<feature type="domain" description="LicD/FKTN/FKRP nucleotidyltransferase" evidence="2">
    <location>
        <begin position="112"/>
        <end position="168"/>
    </location>
</feature>
<proteinExistence type="predicted"/>
<feature type="transmembrane region" description="Helical" evidence="1">
    <location>
        <begin position="12"/>
        <end position="37"/>
    </location>
</feature>
<evidence type="ECO:0000313" key="3">
    <source>
        <dbReference type="EMBL" id="KAK7090372.1"/>
    </source>
</evidence>
<name>A0AAN9ANW9_9CAEN</name>
<evidence type="ECO:0000313" key="4">
    <source>
        <dbReference type="Proteomes" id="UP001374579"/>
    </source>
</evidence>
<accession>A0AAN9ANW9</accession>
<dbReference type="Proteomes" id="UP001374579">
    <property type="component" value="Unassembled WGS sequence"/>
</dbReference>
<gene>
    <name evidence="3" type="ORF">V1264_010178</name>
</gene>
<dbReference type="GO" id="GO:0009100">
    <property type="term" value="P:glycoprotein metabolic process"/>
    <property type="evidence" value="ECO:0007669"/>
    <property type="project" value="UniProtKB-ARBA"/>
</dbReference>
<comment type="caution">
    <text evidence="3">The sequence shown here is derived from an EMBL/GenBank/DDBJ whole genome shotgun (WGS) entry which is preliminary data.</text>
</comment>
<dbReference type="PANTHER" id="PTHR43404:SF2">
    <property type="entry name" value="LIPOPOLYSACCHARIDE CHOLINEPHOSPHOTRANSFERASE LICD"/>
    <property type="match status" value="1"/>
</dbReference>
<dbReference type="InterPro" id="IPR052942">
    <property type="entry name" value="LPS_cholinephosphotransferase"/>
</dbReference>
<dbReference type="PANTHER" id="PTHR43404">
    <property type="entry name" value="LIPOPOLYSACCHARIDE CHOLINEPHOSPHOTRANSFERASE LICD"/>
    <property type="match status" value="1"/>
</dbReference>
<reference evidence="3 4" key="1">
    <citation type="submission" date="2024-02" db="EMBL/GenBank/DDBJ databases">
        <title>Chromosome-scale genome assembly of the rough periwinkle Littorina saxatilis.</title>
        <authorList>
            <person name="De Jode A."/>
            <person name="Faria R."/>
            <person name="Formenti G."/>
            <person name="Sims Y."/>
            <person name="Smith T.P."/>
            <person name="Tracey A."/>
            <person name="Wood J.M.D."/>
            <person name="Zagrodzka Z.B."/>
            <person name="Johannesson K."/>
            <person name="Butlin R.K."/>
            <person name="Leder E.H."/>
        </authorList>
    </citation>
    <scope>NUCLEOTIDE SEQUENCE [LARGE SCALE GENOMIC DNA]</scope>
    <source>
        <strain evidence="3">Snail1</strain>
        <tissue evidence="3">Muscle</tissue>
    </source>
</reference>
<keyword evidence="4" id="KW-1185">Reference proteome</keyword>